<dbReference type="AlphaFoldDB" id="A0A7J6UNQ8"/>
<dbReference type="GO" id="GO:0004414">
    <property type="term" value="F:homoserine O-acetyltransferase activity"/>
    <property type="evidence" value="ECO:0007669"/>
    <property type="project" value="TreeGrafter"/>
</dbReference>
<evidence type="ECO:0008006" key="7">
    <source>
        <dbReference type="Google" id="ProtNLM"/>
    </source>
</evidence>
<dbReference type="GO" id="GO:0009092">
    <property type="term" value="P:homoserine metabolic process"/>
    <property type="evidence" value="ECO:0007669"/>
    <property type="project" value="TreeGrafter"/>
</dbReference>
<dbReference type="PANTHER" id="PTHR32268:SF16">
    <property type="entry name" value="SERINE O-SUCCINYLTRANSFERASE"/>
    <property type="match status" value="1"/>
</dbReference>
<feature type="region of interest" description="Disordered" evidence="2">
    <location>
        <begin position="360"/>
        <end position="382"/>
    </location>
</feature>
<proteinExistence type="inferred from homology"/>
<dbReference type="GO" id="GO:0003676">
    <property type="term" value="F:nucleic acid binding"/>
    <property type="evidence" value="ECO:0007669"/>
    <property type="project" value="InterPro"/>
</dbReference>
<dbReference type="InterPro" id="IPR036397">
    <property type="entry name" value="RNaseH_sf"/>
</dbReference>
<dbReference type="Gene3D" id="3.30.420.10">
    <property type="entry name" value="Ribonuclease H-like superfamily/Ribonuclease H"/>
    <property type="match status" value="1"/>
</dbReference>
<dbReference type="PROSITE" id="PS50053">
    <property type="entry name" value="UBIQUITIN_2"/>
    <property type="match status" value="1"/>
</dbReference>
<dbReference type="InterPro" id="IPR029071">
    <property type="entry name" value="Ubiquitin-like_domsf"/>
</dbReference>
<dbReference type="SUPFAM" id="SSF54236">
    <property type="entry name" value="Ubiquitin-like"/>
    <property type="match status" value="1"/>
</dbReference>
<feature type="domain" description="Ubiquitin-like" evidence="3">
    <location>
        <begin position="1"/>
        <end position="41"/>
    </location>
</feature>
<dbReference type="InterPro" id="IPR008220">
    <property type="entry name" value="HAT_MetX-like"/>
</dbReference>
<dbReference type="Gene3D" id="1.10.340.70">
    <property type="match status" value="1"/>
</dbReference>
<dbReference type="Pfam" id="PF00561">
    <property type="entry name" value="Abhydrolase_1"/>
    <property type="match status" value="1"/>
</dbReference>
<dbReference type="CDD" id="cd17039">
    <property type="entry name" value="Ubl_ubiquitin_like"/>
    <property type="match status" value="1"/>
</dbReference>
<evidence type="ECO:0000256" key="1">
    <source>
        <dbReference type="ARBA" id="ARBA00006886"/>
    </source>
</evidence>
<dbReference type="PROSITE" id="PS50994">
    <property type="entry name" value="INTEGRASE"/>
    <property type="match status" value="1"/>
</dbReference>
<dbReference type="PANTHER" id="PTHR32268">
    <property type="entry name" value="HOMOSERINE O-ACETYLTRANSFERASE"/>
    <property type="match status" value="1"/>
</dbReference>
<name>A0A7J6UNQ8_PEROL</name>
<dbReference type="Gene3D" id="3.40.50.1820">
    <property type="entry name" value="alpha/beta hydrolase"/>
    <property type="match status" value="1"/>
</dbReference>
<keyword evidence="6" id="KW-1185">Reference proteome</keyword>
<sequence length="925" mass="100416">SQRDQQILYYNGVEMEDERTLGSYNTDDKFVMNLSRSLRGGKRIYVQAQGKRSPLDVLPSDTIGDLKAMIRKRGFPLDKSKTHVLLEGYGSIDIEDDRIPPTATAAGVQQHIRRSGSTATGPEVAYQDAAHFAGYQTLMSIVLVVVGRPRQHTYDSPEVQTFELPEPLPLDHHPGNPLKGARVAFETWGQLNDRRDNAVLLHTGLSASSHAKSTAAIPAPGWWESFIGPGHALDTDKFFIICTNVLGSCFGSTGPSSVNPDTSRPYGGDFPVITIFDMVRMQAELVRSHFGIEQLHCSVGSSMGGMQTLALCSQYPGIAKRAVLSDILSRLLPGGTTILAEGCSKPLALLSSILLSPSSGEADFPGESEAPANPTEDDGEEPSVRELIAQATTVILAKQRSDDTTKVHGTPLSVWCSHFLGEAGAILSTAAIAAVDSGLVRWGPGLFLIRDASEEEVVWSLVVPEGDADNLTSLLSTNYLPDWSIREWLTFVFHDLSLHQGVDSALVALLQHFWWPGCAKAVRHWTQSCDRCLENRKNARLHSISCLRIPRGLVNITDRGKHVAIDFGYPRQGWVPASNREHVGFICLVCISTGFTLLQPVVDMKGTTAARRVVEGWVPFFGLPRTVTADNAITTTEFCSELSAVGVRVCRIPVFSPWANGVAEKRIGVAKDRIQAMRVPWDNALPWVQLSLNSTANAVGISPAELMFGSKVRSVADAVVATVSEGADATADDPRQIGQSNSFYDSVVASLCGYVNRNRLALVNKHSADGIRRLAQSSGRLPIEGSDALVPVSAIHLEPRGAAVDRHRATVAYESTVRKASVKKDDLVLCRLNDGQDAIGLAEENGLSGGRIHVMELMEAPHGMCHLVWMDPTSGEFSFGDAGPKGSVAVMREVDSVLLRLFRTPTGRLREKSRRELVEAGYLRA</sequence>
<evidence type="ECO:0000256" key="2">
    <source>
        <dbReference type="SAM" id="MobiDB-lite"/>
    </source>
</evidence>
<protein>
    <recommendedName>
        <fullName evidence="7">Homoserine O-acetyltransferase</fullName>
    </recommendedName>
</protein>
<dbReference type="InterPro" id="IPR012337">
    <property type="entry name" value="RNaseH-like_sf"/>
</dbReference>
<comment type="caution">
    <text evidence="5">The sequence shown here is derived from an EMBL/GenBank/DDBJ whole genome shotgun (WGS) entry which is preliminary data.</text>
</comment>
<dbReference type="GO" id="GO:0015074">
    <property type="term" value="P:DNA integration"/>
    <property type="evidence" value="ECO:0007669"/>
    <property type="project" value="InterPro"/>
</dbReference>
<dbReference type="SUPFAM" id="SSF53098">
    <property type="entry name" value="Ribonuclease H-like"/>
    <property type="match status" value="1"/>
</dbReference>
<evidence type="ECO:0000259" key="3">
    <source>
        <dbReference type="PROSITE" id="PS50053"/>
    </source>
</evidence>
<dbReference type="InterPro" id="IPR041588">
    <property type="entry name" value="Integrase_H2C2"/>
</dbReference>
<dbReference type="Proteomes" id="UP000553632">
    <property type="component" value="Unassembled WGS sequence"/>
</dbReference>
<evidence type="ECO:0000313" key="5">
    <source>
        <dbReference type="EMBL" id="KAF4758862.1"/>
    </source>
</evidence>
<dbReference type="GO" id="GO:0009086">
    <property type="term" value="P:methionine biosynthetic process"/>
    <property type="evidence" value="ECO:0007669"/>
    <property type="project" value="TreeGrafter"/>
</dbReference>
<accession>A0A7J6UNQ8</accession>
<feature type="non-terminal residue" evidence="5">
    <location>
        <position position="1"/>
    </location>
</feature>
<comment type="similarity">
    <text evidence="1">Belongs to the AB hydrolase superfamily. MetX family.</text>
</comment>
<dbReference type="InterPro" id="IPR001584">
    <property type="entry name" value="Integrase_cat-core"/>
</dbReference>
<dbReference type="InterPro" id="IPR000626">
    <property type="entry name" value="Ubiquitin-like_dom"/>
</dbReference>
<dbReference type="Gene3D" id="3.10.20.90">
    <property type="entry name" value="Phosphatidylinositol 3-kinase Catalytic Subunit, Chain A, domain 1"/>
    <property type="match status" value="1"/>
</dbReference>
<feature type="domain" description="Integrase catalytic" evidence="4">
    <location>
        <begin position="546"/>
        <end position="711"/>
    </location>
</feature>
<dbReference type="InterPro" id="IPR000073">
    <property type="entry name" value="AB_hydrolase_1"/>
</dbReference>
<dbReference type="OMA" id="ELREWLM"/>
<dbReference type="EMBL" id="JABANO010000902">
    <property type="protein sequence ID" value="KAF4758862.1"/>
    <property type="molecule type" value="Genomic_DNA"/>
</dbReference>
<evidence type="ECO:0000313" key="6">
    <source>
        <dbReference type="Proteomes" id="UP000553632"/>
    </source>
</evidence>
<dbReference type="Pfam" id="PF17921">
    <property type="entry name" value="Integrase_H2C2"/>
    <property type="match status" value="1"/>
</dbReference>
<dbReference type="SUPFAM" id="SSF53474">
    <property type="entry name" value="alpha/beta-Hydrolases"/>
    <property type="match status" value="1"/>
</dbReference>
<organism evidence="5 6">
    <name type="scientific">Perkinsus olseni</name>
    <name type="common">Perkinsus atlanticus</name>
    <dbReference type="NCBI Taxonomy" id="32597"/>
    <lineage>
        <taxon>Eukaryota</taxon>
        <taxon>Sar</taxon>
        <taxon>Alveolata</taxon>
        <taxon>Perkinsozoa</taxon>
        <taxon>Perkinsea</taxon>
        <taxon>Perkinsida</taxon>
        <taxon>Perkinsidae</taxon>
        <taxon>Perkinsus</taxon>
    </lineage>
</organism>
<dbReference type="InterPro" id="IPR029058">
    <property type="entry name" value="AB_hydrolase_fold"/>
</dbReference>
<reference evidence="5 6" key="1">
    <citation type="submission" date="2020-04" db="EMBL/GenBank/DDBJ databases">
        <title>Perkinsus olseni comparative genomics.</title>
        <authorList>
            <person name="Bogema D.R."/>
        </authorList>
    </citation>
    <scope>NUCLEOTIDE SEQUENCE [LARGE SCALE GENOMIC DNA]</scope>
    <source>
        <strain evidence="5 6">ATCC PRA-207</strain>
    </source>
</reference>
<evidence type="ECO:0000259" key="4">
    <source>
        <dbReference type="PROSITE" id="PS50994"/>
    </source>
</evidence>
<gene>
    <name evidence="5" type="ORF">FOZ63_022892</name>
</gene>